<accession>A0A841L4I2</accession>
<keyword evidence="3" id="KW-1185">Reference proteome</keyword>
<evidence type="ECO:0000256" key="1">
    <source>
        <dbReference type="SAM" id="Phobius"/>
    </source>
</evidence>
<organism evidence="2 3">
    <name type="scientific">Anaerosolibacter carboniphilus</name>
    <dbReference type="NCBI Taxonomy" id="1417629"/>
    <lineage>
        <taxon>Bacteria</taxon>
        <taxon>Bacillati</taxon>
        <taxon>Bacillota</taxon>
        <taxon>Clostridia</taxon>
        <taxon>Peptostreptococcales</taxon>
        <taxon>Thermotaleaceae</taxon>
        <taxon>Anaerosolibacter</taxon>
    </lineage>
</organism>
<name>A0A841L4I2_9FIRM</name>
<dbReference type="EMBL" id="JACHEN010000021">
    <property type="protein sequence ID" value="MBB6217235.1"/>
    <property type="molecule type" value="Genomic_DNA"/>
</dbReference>
<keyword evidence="1" id="KW-1133">Transmembrane helix</keyword>
<dbReference type="AlphaFoldDB" id="A0A841L4I2"/>
<feature type="transmembrane region" description="Helical" evidence="1">
    <location>
        <begin position="35"/>
        <end position="60"/>
    </location>
</feature>
<keyword evidence="1" id="KW-0812">Transmembrane</keyword>
<proteinExistence type="predicted"/>
<dbReference type="Proteomes" id="UP000579281">
    <property type="component" value="Unassembled WGS sequence"/>
</dbReference>
<gene>
    <name evidence="2" type="ORF">HNQ80_003354</name>
</gene>
<evidence type="ECO:0000313" key="2">
    <source>
        <dbReference type="EMBL" id="MBB6217235.1"/>
    </source>
</evidence>
<evidence type="ECO:0000313" key="3">
    <source>
        <dbReference type="Proteomes" id="UP000579281"/>
    </source>
</evidence>
<protein>
    <submittedName>
        <fullName evidence="2">Uncharacterized protein</fullName>
    </submittedName>
</protein>
<feature type="transmembrane region" description="Helical" evidence="1">
    <location>
        <begin position="7"/>
        <end position="23"/>
    </location>
</feature>
<reference evidence="2 3" key="1">
    <citation type="submission" date="2020-08" db="EMBL/GenBank/DDBJ databases">
        <title>Genomic Encyclopedia of Type Strains, Phase IV (KMG-IV): sequencing the most valuable type-strain genomes for metagenomic binning, comparative biology and taxonomic classification.</title>
        <authorList>
            <person name="Goeker M."/>
        </authorList>
    </citation>
    <scope>NUCLEOTIDE SEQUENCE [LARGE SCALE GENOMIC DNA]</scope>
    <source>
        <strain evidence="2 3">DSM 103526</strain>
    </source>
</reference>
<sequence>MKRSNFTIIHIVYSSLLLCILLISDNGSTNIIKNIGLVGGLFLLSMILKNTLPTMILYYIKFDKRANILLMRQGDGSSLSHFSFYRNGMV</sequence>
<keyword evidence="1" id="KW-0472">Membrane</keyword>
<comment type="caution">
    <text evidence="2">The sequence shown here is derived from an EMBL/GenBank/DDBJ whole genome shotgun (WGS) entry which is preliminary data.</text>
</comment>